<comment type="caution">
    <text evidence="6">The sequence shown here is derived from an EMBL/GenBank/DDBJ whole genome shotgun (WGS) entry which is preliminary data.</text>
</comment>
<dbReference type="InterPro" id="IPR009003">
    <property type="entry name" value="Peptidase_S1_PA"/>
</dbReference>
<dbReference type="Gene3D" id="2.40.10.10">
    <property type="entry name" value="Trypsin-like serine proteases"/>
    <property type="match status" value="1"/>
</dbReference>
<keyword evidence="4" id="KW-0720">Serine protease</keyword>
<dbReference type="PRINTS" id="PR00861">
    <property type="entry name" value="ALYTICPTASE"/>
</dbReference>
<evidence type="ECO:0000313" key="6">
    <source>
        <dbReference type="EMBL" id="GCE76341.1"/>
    </source>
</evidence>
<evidence type="ECO:0000256" key="5">
    <source>
        <dbReference type="ARBA" id="ARBA00023157"/>
    </source>
</evidence>
<dbReference type="InterPro" id="IPR043504">
    <property type="entry name" value="Peptidase_S1_PA_chymotrypsin"/>
</dbReference>
<dbReference type="GO" id="GO:0006508">
    <property type="term" value="P:proteolysis"/>
    <property type="evidence" value="ECO:0007669"/>
    <property type="project" value="UniProtKB-KW"/>
</dbReference>
<name>A0A402DQH1_9CELL</name>
<evidence type="ECO:0000256" key="4">
    <source>
        <dbReference type="ARBA" id="ARBA00022825"/>
    </source>
</evidence>
<evidence type="ECO:0008006" key="8">
    <source>
        <dbReference type="Google" id="ProtNLM"/>
    </source>
</evidence>
<accession>A0A402DQH1</accession>
<keyword evidence="3" id="KW-0378">Hydrolase</keyword>
<evidence type="ECO:0000313" key="7">
    <source>
        <dbReference type="Proteomes" id="UP000289954"/>
    </source>
</evidence>
<reference evidence="6 7" key="1">
    <citation type="submission" date="2019-01" db="EMBL/GenBank/DDBJ databases">
        <title>Draft genome sequence of Cellulomonas takizawaensis strain TKZ-21.</title>
        <authorList>
            <person name="Yamamura H."/>
            <person name="Hayashi T."/>
            <person name="Hamada M."/>
            <person name="Serisawa Y."/>
            <person name="Matsuyama K."/>
            <person name="Nakagawa Y."/>
            <person name="Otoguro M."/>
            <person name="Yanagida F."/>
            <person name="Hayakawa M."/>
        </authorList>
    </citation>
    <scope>NUCLEOTIDE SEQUENCE [LARGE SCALE GENOMIC DNA]</scope>
    <source>
        <strain evidence="6 7">NBRC12680</strain>
    </source>
</reference>
<comment type="similarity">
    <text evidence="1">Belongs to the peptidase S1 family.</text>
</comment>
<evidence type="ECO:0000256" key="1">
    <source>
        <dbReference type="ARBA" id="ARBA00007664"/>
    </source>
</evidence>
<sequence length="202" mass="20822">MIRPETGVKGQLTAAHCGAVGSTWVVHNGVAGSNSYYMLGQMTHRDTWYDGAVLGTTTSYPYMYTGAWNSDTYTPINGLASPVIGTEICYSGSFSGLQCGNIVTHSESQVDYGVQISWAFTTVNSAGLATVGQGDSGGPGYVLTSTGSGYKRYAATIISGIANGTGTCMGDVYPGRLCSAMAFSTSVSGALGSTGWALQVLP</sequence>
<organism evidence="6 7">
    <name type="scientific">Cellulomonas biazotea</name>
    <dbReference type="NCBI Taxonomy" id="1709"/>
    <lineage>
        <taxon>Bacteria</taxon>
        <taxon>Bacillati</taxon>
        <taxon>Actinomycetota</taxon>
        <taxon>Actinomycetes</taxon>
        <taxon>Micrococcales</taxon>
        <taxon>Cellulomonadaceae</taxon>
        <taxon>Cellulomonas</taxon>
    </lineage>
</organism>
<gene>
    <name evidence="6" type="ORF">CBZ_13970</name>
</gene>
<protein>
    <recommendedName>
        <fullName evidence="8">Peptidase S1 domain-containing protein</fullName>
    </recommendedName>
</protein>
<dbReference type="PROSITE" id="PS00134">
    <property type="entry name" value="TRYPSIN_HIS"/>
    <property type="match status" value="1"/>
</dbReference>
<dbReference type="Proteomes" id="UP000289954">
    <property type="component" value="Unassembled WGS sequence"/>
</dbReference>
<keyword evidence="2" id="KW-0645">Protease</keyword>
<dbReference type="EMBL" id="BIMR01000090">
    <property type="protein sequence ID" value="GCE76341.1"/>
    <property type="molecule type" value="Genomic_DNA"/>
</dbReference>
<dbReference type="AlphaFoldDB" id="A0A402DQH1"/>
<dbReference type="InterPro" id="IPR018114">
    <property type="entry name" value="TRYPSIN_HIS"/>
</dbReference>
<dbReference type="InterPro" id="IPR001316">
    <property type="entry name" value="Pept_S1A_streptogrisin"/>
</dbReference>
<evidence type="ECO:0000256" key="2">
    <source>
        <dbReference type="ARBA" id="ARBA00022670"/>
    </source>
</evidence>
<proteinExistence type="inferred from homology"/>
<dbReference type="SUPFAM" id="SSF50494">
    <property type="entry name" value="Trypsin-like serine proteases"/>
    <property type="match status" value="1"/>
</dbReference>
<evidence type="ECO:0000256" key="3">
    <source>
        <dbReference type="ARBA" id="ARBA00022801"/>
    </source>
</evidence>
<keyword evidence="5" id="KW-1015">Disulfide bond</keyword>
<keyword evidence="7" id="KW-1185">Reference proteome</keyword>
<dbReference type="GO" id="GO:0004252">
    <property type="term" value="F:serine-type endopeptidase activity"/>
    <property type="evidence" value="ECO:0007669"/>
    <property type="project" value="InterPro"/>
</dbReference>